<dbReference type="PANTHER" id="PTHR42734:SF6">
    <property type="entry name" value="MOLYBDATE IMPORT ATP-BINDING PROTEIN MOLC"/>
    <property type="match status" value="1"/>
</dbReference>
<feature type="transmembrane region" description="Helical" evidence="5">
    <location>
        <begin position="25"/>
        <end position="46"/>
    </location>
</feature>
<dbReference type="Proteomes" id="UP000249762">
    <property type="component" value="Unassembled WGS sequence"/>
</dbReference>
<evidence type="ECO:0000256" key="3">
    <source>
        <dbReference type="ARBA" id="ARBA00022741"/>
    </source>
</evidence>
<reference evidence="8" key="1">
    <citation type="submission" date="2018-06" db="EMBL/GenBank/DDBJ databases">
        <authorList>
            <person name="Martinez Ocampo F."/>
            <person name="Quiroz Castaneda R.E."/>
            <person name="Rojas Lopez X."/>
        </authorList>
    </citation>
    <scope>NUCLEOTIDE SEQUENCE [LARGE SCALE GENOMIC DNA]</scope>
    <source>
        <strain evidence="8">INIFAP02</strain>
    </source>
</reference>
<keyword evidence="5" id="KW-0472">Membrane</keyword>
<feature type="transmembrane region" description="Helical" evidence="5">
    <location>
        <begin position="66"/>
        <end position="88"/>
    </location>
</feature>
<keyword evidence="5" id="KW-0812">Transmembrane</keyword>
<evidence type="ECO:0000256" key="5">
    <source>
        <dbReference type="SAM" id="Phobius"/>
    </source>
</evidence>
<keyword evidence="3" id="KW-0547">Nucleotide-binding</keyword>
<dbReference type="GO" id="GO:0016020">
    <property type="term" value="C:membrane"/>
    <property type="evidence" value="ECO:0007669"/>
    <property type="project" value="InterPro"/>
</dbReference>
<sequence length="423" mass="48571">MLPYLAIKLYFSLLWNSWKGLPFKLSLRLATISHWAIIGLFLIWLLLNYLSGLSLTSFGFIERWKIFFLVVIGLLFCLKLSFLSKIYLSYINVNKWFKFCYWLEGLLSPVGLVLMKYAVCSLPVKSWDSLDKNKLLSSFKTSFLKSSFPELSLSSSKKLLVISNLSFSYKSLSSIVFQLYKFFSKREQLSRQWAKYLSGQEKEKLIRSINLSLMSQKFIAVVGRNGSGKSTIAKIIVSLLSSYEGQVFWIGKNLQDISVKSFARNVAYIPQHSIMYQDISLFDFIAIGFSPSEGLITSKISKEEKAKRIYTIIKELGLEKESGKSLHSLSGGNRQKAIIARSIAQGTKIIVLDEPLNFLDIKSRIMVLDYLKFLQENKKVTIIMIHHDIEQIREYLDEIVVIEQGFLEGHWRLTSESQLPFSN</sequence>
<keyword evidence="2" id="KW-0813">Transport</keyword>
<dbReference type="PANTHER" id="PTHR42734">
    <property type="entry name" value="METAL TRANSPORT SYSTEM ATP-BINDING PROTEIN TM_0124-RELATED"/>
    <property type="match status" value="1"/>
</dbReference>
<dbReference type="InterPro" id="IPR050153">
    <property type="entry name" value="Metal_Ion_Import_ABC"/>
</dbReference>
<dbReference type="InterPro" id="IPR003593">
    <property type="entry name" value="AAA+_ATPase"/>
</dbReference>
<dbReference type="GO" id="GO:0016887">
    <property type="term" value="F:ATP hydrolysis activity"/>
    <property type="evidence" value="ECO:0007669"/>
    <property type="project" value="InterPro"/>
</dbReference>
<evidence type="ECO:0000256" key="1">
    <source>
        <dbReference type="ARBA" id="ARBA00005417"/>
    </source>
</evidence>
<dbReference type="InterPro" id="IPR015856">
    <property type="entry name" value="ABC_transpr_CbiO/EcfA_su"/>
</dbReference>
<dbReference type="GO" id="GO:0022857">
    <property type="term" value="F:transmembrane transporter activity"/>
    <property type="evidence" value="ECO:0007669"/>
    <property type="project" value="UniProtKB-ARBA"/>
</dbReference>
<dbReference type="RefSeq" id="WP_112665187.1">
    <property type="nucleotide sequence ID" value="NZ_QKVO01000002.1"/>
</dbReference>
<dbReference type="PROSITE" id="PS00211">
    <property type="entry name" value="ABC_TRANSPORTER_1"/>
    <property type="match status" value="1"/>
</dbReference>
<evidence type="ECO:0000256" key="4">
    <source>
        <dbReference type="ARBA" id="ARBA00022840"/>
    </source>
</evidence>
<keyword evidence="5" id="KW-1133">Transmembrane helix</keyword>
<dbReference type="InterPro" id="IPR017871">
    <property type="entry name" value="ABC_transporter-like_CS"/>
</dbReference>
<protein>
    <submittedName>
        <fullName evidence="7">ABC transporter ATP-binding protein</fullName>
    </submittedName>
</protein>
<dbReference type="Gene3D" id="3.40.50.300">
    <property type="entry name" value="P-loop containing nucleotide triphosphate hydrolases"/>
    <property type="match status" value="1"/>
</dbReference>
<comment type="caution">
    <text evidence="7">The sequence shown here is derived from an EMBL/GenBank/DDBJ whole genome shotgun (WGS) entry which is preliminary data.</text>
</comment>
<accession>A0A328PTY9</accession>
<feature type="domain" description="ABC transporter" evidence="6">
    <location>
        <begin position="184"/>
        <end position="423"/>
    </location>
</feature>
<evidence type="ECO:0000313" key="7">
    <source>
        <dbReference type="EMBL" id="RAO95220.1"/>
    </source>
</evidence>
<dbReference type="SUPFAM" id="SSF52540">
    <property type="entry name" value="P-loop containing nucleoside triphosphate hydrolases"/>
    <property type="match status" value="1"/>
</dbReference>
<organism evidence="7 8">
    <name type="scientific">Mycoplasma wenyonii</name>
    <dbReference type="NCBI Taxonomy" id="65123"/>
    <lineage>
        <taxon>Bacteria</taxon>
        <taxon>Bacillati</taxon>
        <taxon>Mycoplasmatota</taxon>
        <taxon>Mollicutes</taxon>
        <taxon>Mycoplasmataceae</taxon>
        <taxon>Mycoplasma</taxon>
    </lineage>
</organism>
<gene>
    <name evidence="7" type="ORF">DNK47_01175</name>
</gene>
<comment type="similarity">
    <text evidence="1">Belongs to the ABC transporter superfamily.</text>
</comment>
<dbReference type="SMART" id="SM00382">
    <property type="entry name" value="AAA"/>
    <property type="match status" value="1"/>
</dbReference>
<dbReference type="CDD" id="cd03225">
    <property type="entry name" value="ABC_cobalt_CbiO_domain1"/>
    <property type="match status" value="1"/>
</dbReference>
<keyword evidence="8" id="KW-1185">Reference proteome</keyword>
<evidence type="ECO:0000256" key="2">
    <source>
        <dbReference type="ARBA" id="ARBA00022448"/>
    </source>
</evidence>
<dbReference type="GO" id="GO:0005524">
    <property type="term" value="F:ATP binding"/>
    <property type="evidence" value="ECO:0007669"/>
    <property type="project" value="UniProtKB-KW"/>
</dbReference>
<proteinExistence type="inferred from homology"/>
<dbReference type="PROSITE" id="PS50893">
    <property type="entry name" value="ABC_TRANSPORTER_2"/>
    <property type="match status" value="1"/>
</dbReference>
<dbReference type="InterPro" id="IPR027417">
    <property type="entry name" value="P-loop_NTPase"/>
</dbReference>
<evidence type="ECO:0000259" key="6">
    <source>
        <dbReference type="PROSITE" id="PS50893"/>
    </source>
</evidence>
<dbReference type="InterPro" id="IPR003439">
    <property type="entry name" value="ABC_transporter-like_ATP-bd"/>
</dbReference>
<dbReference type="OrthoDB" id="9787851at2"/>
<dbReference type="EMBL" id="QKVO01000002">
    <property type="protein sequence ID" value="RAO95220.1"/>
    <property type="molecule type" value="Genomic_DNA"/>
</dbReference>
<keyword evidence="4 7" id="KW-0067">ATP-binding</keyword>
<dbReference type="Pfam" id="PF00005">
    <property type="entry name" value="ABC_tran"/>
    <property type="match status" value="1"/>
</dbReference>
<name>A0A328PTY9_9MOLU</name>
<evidence type="ECO:0000313" key="8">
    <source>
        <dbReference type="Proteomes" id="UP000249762"/>
    </source>
</evidence>
<dbReference type="AlphaFoldDB" id="A0A328PTY9"/>